<dbReference type="CDD" id="cd05327">
    <property type="entry name" value="retinol-DH_like_SDR_c_like"/>
    <property type="match status" value="1"/>
</dbReference>
<dbReference type="PANTHER" id="PTHR43157:SF31">
    <property type="entry name" value="PHOSPHATIDYLINOSITOL-GLYCAN BIOSYNTHESIS CLASS F PROTEIN"/>
    <property type="match status" value="1"/>
</dbReference>
<dbReference type="NCBIfam" id="NF004846">
    <property type="entry name" value="PRK06197.1"/>
    <property type="match status" value="1"/>
</dbReference>
<dbReference type="PANTHER" id="PTHR43157">
    <property type="entry name" value="PHOSPHATIDYLINOSITOL-GLYCAN BIOSYNTHESIS CLASS F PROTEIN-RELATED"/>
    <property type="match status" value="1"/>
</dbReference>
<dbReference type="RefSeq" id="WP_181614711.1">
    <property type="nucleotide sequence ID" value="NZ_BAABAM010000007.1"/>
</dbReference>
<dbReference type="GO" id="GO:0016491">
    <property type="term" value="F:oxidoreductase activity"/>
    <property type="evidence" value="ECO:0007669"/>
    <property type="project" value="UniProtKB-KW"/>
</dbReference>
<organism evidence="2 3">
    <name type="scientific">Nonomuraea soli</name>
    <dbReference type="NCBI Taxonomy" id="1032476"/>
    <lineage>
        <taxon>Bacteria</taxon>
        <taxon>Bacillati</taxon>
        <taxon>Actinomycetota</taxon>
        <taxon>Actinomycetes</taxon>
        <taxon>Streptosporangiales</taxon>
        <taxon>Streptosporangiaceae</taxon>
        <taxon>Nonomuraea</taxon>
    </lineage>
</organism>
<sequence length="276" mass="29221">MRTAIVTGANTGIGLPTAQALAAQGLRVVLATRSRDKGLAAAEAIRSAVPGADVEQRTLDLADLASVHSFAEDVGTVDVLVNNAGVGMIAPQTTRDGFELQFGVNHLGHYALTGLLLPVLLKSQGARVVTVASDAHKSGRLDFDDLPLNKGYAKMSSYGRSKLCNMLFAAELDRRARRAGLDLVSVATHPGATATDIFKMGRLQWVAGLLLKSPEKGALSSIHAATSPSVRGGEYIGPKLQRLTPSAAARSQELATRLWDVSEQLTGVRYEQIAER</sequence>
<dbReference type="Gene3D" id="3.40.50.720">
    <property type="entry name" value="NAD(P)-binding Rossmann-like Domain"/>
    <property type="match status" value="1"/>
</dbReference>
<protein>
    <submittedName>
        <fullName evidence="2">NAD(P)-dependent dehydrogenase (Short-subunit alcohol dehydrogenase family)</fullName>
    </submittedName>
</protein>
<dbReference type="PRINTS" id="PR00081">
    <property type="entry name" value="GDHRDH"/>
</dbReference>
<comment type="caution">
    <text evidence="2">The sequence shown here is derived from an EMBL/GenBank/DDBJ whole genome shotgun (WGS) entry which is preliminary data.</text>
</comment>
<dbReference type="AlphaFoldDB" id="A0A7W0HUA7"/>
<evidence type="ECO:0000313" key="3">
    <source>
        <dbReference type="Proteomes" id="UP000530928"/>
    </source>
</evidence>
<evidence type="ECO:0000256" key="1">
    <source>
        <dbReference type="ARBA" id="ARBA00023002"/>
    </source>
</evidence>
<name>A0A7W0HUA7_9ACTN</name>
<keyword evidence="1" id="KW-0560">Oxidoreductase</keyword>
<dbReference type="Proteomes" id="UP000530928">
    <property type="component" value="Unassembled WGS sequence"/>
</dbReference>
<accession>A0A7W0HUA7</accession>
<proteinExistence type="predicted"/>
<dbReference type="Pfam" id="PF00106">
    <property type="entry name" value="adh_short"/>
    <property type="match status" value="1"/>
</dbReference>
<dbReference type="SUPFAM" id="SSF51735">
    <property type="entry name" value="NAD(P)-binding Rossmann-fold domains"/>
    <property type="match status" value="1"/>
</dbReference>
<gene>
    <name evidence="2" type="ORF">HNR30_007350</name>
</gene>
<keyword evidence="3" id="KW-1185">Reference proteome</keyword>
<dbReference type="InterPro" id="IPR036291">
    <property type="entry name" value="NAD(P)-bd_dom_sf"/>
</dbReference>
<evidence type="ECO:0000313" key="2">
    <source>
        <dbReference type="EMBL" id="MBA2895959.1"/>
    </source>
</evidence>
<dbReference type="InterPro" id="IPR002347">
    <property type="entry name" value="SDR_fam"/>
</dbReference>
<dbReference type="EMBL" id="JACDUR010000008">
    <property type="protein sequence ID" value="MBA2895959.1"/>
    <property type="molecule type" value="Genomic_DNA"/>
</dbReference>
<reference evidence="2 3" key="1">
    <citation type="submission" date="2020-07" db="EMBL/GenBank/DDBJ databases">
        <title>Genomic Encyclopedia of Type Strains, Phase IV (KMG-IV): sequencing the most valuable type-strain genomes for metagenomic binning, comparative biology and taxonomic classification.</title>
        <authorList>
            <person name="Goeker M."/>
        </authorList>
    </citation>
    <scope>NUCLEOTIDE SEQUENCE [LARGE SCALE GENOMIC DNA]</scope>
    <source>
        <strain evidence="2 3">DSM 45533</strain>
    </source>
</reference>